<keyword evidence="6 10" id="KW-0812">Transmembrane</keyword>
<dbReference type="AlphaFoldDB" id="A0A7W3R704"/>
<dbReference type="GO" id="GO:0031501">
    <property type="term" value="C:mannosyltransferase complex"/>
    <property type="evidence" value="ECO:0007669"/>
    <property type="project" value="TreeGrafter"/>
</dbReference>
<dbReference type="GO" id="GO:0000009">
    <property type="term" value="F:alpha-1,6-mannosyltransferase activity"/>
    <property type="evidence" value="ECO:0007669"/>
    <property type="project" value="InterPro"/>
</dbReference>
<keyword evidence="3" id="KW-0337">GPI-anchor biosynthesis</keyword>
<evidence type="ECO:0000313" key="11">
    <source>
        <dbReference type="EMBL" id="MBA9002101.1"/>
    </source>
</evidence>
<dbReference type="RefSeq" id="WP_312880848.1">
    <property type="nucleotide sequence ID" value="NZ_JACJII010000001.1"/>
</dbReference>
<reference evidence="11 12" key="1">
    <citation type="submission" date="2020-08" db="EMBL/GenBank/DDBJ databases">
        <title>Sequencing the genomes of 1000 actinobacteria strains.</title>
        <authorList>
            <person name="Klenk H.-P."/>
        </authorList>
    </citation>
    <scope>NUCLEOTIDE SEQUENCE [LARGE SCALE GENOMIC DNA]</scope>
    <source>
        <strain evidence="11 12">DSM 45823</strain>
    </source>
</reference>
<dbReference type="UniPathway" id="UPA00196"/>
<dbReference type="GO" id="GO:0016020">
    <property type="term" value="C:membrane"/>
    <property type="evidence" value="ECO:0007669"/>
    <property type="project" value="GOC"/>
</dbReference>
<feature type="transmembrane region" description="Helical" evidence="10">
    <location>
        <begin position="302"/>
        <end position="323"/>
    </location>
</feature>
<evidence type="ECO:0000256" key="3">
    <source>
        <dbReference type="ARBA" id="ARBA00022502"/>
    </source>
</evidence>
<dbReference type="PANTHER" id="PTHR12468:SF2">
    <property type="entry name" value="GPI MANNOSYLTRANSFERASE 2"/>
    <property type="match status" value="1"/>
</dbReference>
<evidence type="ECO:0000256" key="7">
    <source>
        <dbReference type="ARBA" id="ARBA00022824"/>
    </source>
</evidence>
<evidence type="ECO:0000256" key="8">
    <source>
        <dbReference type="ARBA" id="ARBA00022989"/>
    </source>
</evidence>
<sequence>MSPDDLDTRPGDRTARKDTATLVQDAQSRPFHLRAVDRMALAVWAGAWLGVMFFVAVIPRVLPTIYDGRPYLDRWAQWDAVRFMNLATYGYDGVPGQPEDPGWPAFFPGYPLLLRAVGVVIPDYRLAGLAISLVAGAVTMVALARLAEQEGGEGTGRRAVIALLAGPPAVFLFAGYSESVFLALALPAWLLARRGHWAGAALLGVPATGVRITGLFLGLALIVEYLVGERGRRAVGWRPMAWLALPFTPLLAYSFYQWTRTGDWLAWQHAQEAGWDRHLVWPWESFKTTWQAAWESDYEFTLAFRIEMFAALAGVLLCAYLLARRRWPELTYVGTQLAALLLSSYYLSVGRAMLLWWPLWIAVATVGARRPGLFAGAVAASVPFAVLMLLTFTSGGWAG</sequence>
<keyword evidence="4" id="KW-0328">Glycosyltransferase</keyword>
<proteinExistence type="predicted"/>
<feature type="transmembrane region" description="Helical" evidence="10">
    <location>
        <begin position="239"/>
        <end position="256"/>
    </location>
</feature>
<feature type="transmembrane region" description="Helical" evidence="10">
    <location>
        <begin position="373"/>
        <end position="398"/>
    </location>
</feature>
<evidence type="ECO:0000256" key="9">
    <source>
        <dbReference type="ARBA" id="ARBA00023136"/>
    </source>
</evidence>
<organism evidence="11 12">
    <name type="scientific">Thermomonospora cellulosilytica</name>
    <dbReference type="NCBI Taxonomy" id="1411118"/>
    <lineage>
        <taxon>Bacteria</taxon>
        <taxon>Bacillati</taxon>
        <taxon>Actinomycetota</taxon>
        <taxon>Actinomycetes</taxon>
        <taxon>Streptosporangiales</taxon>
        <taxon>Thermomonosporaceae</taxon>
        <taxon>Thermomonospora</taxon>
    </lineage>
</organism>
<comment type="subcellular location">
    <subcellularLocation>
        <location evidence="1">Endoplasmic reticulum membrane</location>
        <topology evidence="1">Multi-pass membrane protein</topology>
    </subcellularLocation>
</comment>
<dbReference type="GO" id="GO:0006506">
    <property type="term" value="P:GPI anchor biosynthetic process"/>
    <property type="evidence" value="ECO:0007669"/>
    <property type="project" value="UniProtKB-UniPathway"/>
</dbReference>
<dbReference type="GO" id="GO:0004376">
    <property type="term" value="F:GPI mannosyltransferase activity"/>
    <property type="evidence" value="ECO:0007669"/>
    <property type="project" value="InterPro"/>
</dbReference>
<name>A0A7W3R704_9ACTN</name>
<evidence type="ECO:0008006" key="13">
    <source>
        <dbReference type="Google" id="ProtNLM"/>
    </source>
</evidence>
<keyword evidence="8 10" id="KW-1133">Transmembrane helix</keyword>
<dbReference type="PANTHER" id="PTHR12468">
    <property type="entry name" value="GPI MANNOSYLTRANSFERASE 2"/>
    <property type="match status" value="1"/>
</dbReference>
<feature type="transmembrane region" description="Helical" evidence="10">
    <location>
        <begin position="159"/>
        <end position="177"/>
    </location>
</feature>
<feature type="transmembrane region" description="Helical" evidence="10">
    <location>
        <begin position="197"/>
        <end position="227"/>
    </location>
</feature>
<protein>
    <recommendedName>
        <fullName evidence="13">Mannosyltransferase PIG-V</fullName>
    </recommendedName>
</protein>
<gene>
    <name evidence="11" type="ORF">HNR21_000983</name>
</gene>
<evidence type="ECO:0000256" key="10">
    <source>
        <dbReference type="SAM" id="Phobius"/>
    </source>
</evidence>
<dbReference type="EMBL" id="JACJII010000001">
    <property type="protein sequence ID" value="MBA9002101.1"/>
    <property type="molecule type" value="Genomic_DNA"/>
</dbReference>
<feature type="transmembrane region" description="Helical" evidence="10">
    <location>
        <begin position="39"/>
        <end position="62"/>
    </location>
</feature>
<evidence type="ECO:0000313" key="12">
    <source>
        <dbReference type="Proteomes" id="UP000539313"/>
    </source>
</evidence>
<keyword evidence="7" id="KW-0256">Endoplasmic reticulum</keyword>
<comment type="caution">
    <text evidence="11">The sequence shown here is derived from an EMBL/GenBank/DDBJ whole genome shotgun (WGS) entry which is preliminary data.</text>
</comment>
<keyword evidence="5" id="KW-0808">Transferase</keyword>
<keyword evidence="9 10" id="KW-0472">Membrane</keyword>
<evidence type="ECO:0000256" key="1">
    <source>
        <dbReference type="ARBA" id="ARBA00004477"/>
    </source>
</evidence>
<dbReference type="Proteomes" id="UP000539313">
    <property type="component" value="Unassembled WGS sequence"/>
</dbReference>
<dbReference type="InterPro" id="IPR007315">
    <property type="entry name" value="PIG-V/Gpi18"/>
</dbReference>
<evidence type="ECO:0000256" key="2">
    <source>
        <dbReference type="ARBA" id="ARBA00004687"/>
    </source>
</evidence>
<evidence type="ECO:0000256" key="4">
    <source>
        <dbReference type="ARBA" id="ARBA00022676"/>
    </source>
</evidence>
<keyword evidence="12" id="KW-1185">Reference proteome</keyword>
<evidence type="ECO:0000256" key="5">
    <source>
        <dbReference type="ARBA" id="ARBA00022679"/>
    </source>
</evidence>
<evidence type="ECO:0000256" key="6">
    <source>
        <dbReference type="ARBA" id="ARBA00022692"/>
    </source>
</evidence>
<feature type="transmembrane region" description="Helical" evidence="10">
    <location>
        <begin position="126"/>
        <end position="147"/>
    </location>
</feature>
<comment type="pathway">
    <text evidence="2">Glycolipid biosynthesis; glycosylphosphatidylinositol-anchor biosynthesis.</text>
</comment>
<accession>A0A7W3R704</accession>